<dbReference type="Gene3D" id="3.20.20.150">
    <property type="entry name" value="Divalent-metal-dependent TIM barrel enzymes"/>
    <property type="match status" value="1"/>
</dbReference>
<dbReference type="EC" id="5.3.1.-" evidence="3"/>
<dbReference type="AlphaFoldDB" id="A0A0F0LHS8"/>
<dbReference type="InterPro" id="IPR013022">
    <property type="entry name" value="Xyl_isomerase-like_TIM-brl"/>
</dbReference>
<feature type="domain" description="Xylose isomerase-like TIM barrel" evidence="2">
    <location>
        <begin position="28"/>
        <end position="257"/>
    </location>
</feature>
<evidence type="ECO:0000256" key="1">
    <source>
        <dbReference type="ARBA" id="ARBA00023277"/>
    </source>
</evidence>
<name>A0A0F0LHS8_9MICO</name>
<keyword evidence="1" id="KW-0119">Carbohydrate metabolism</keyword>
<keyword evidence="3" id="KW-0413">Isomerase</keyword>
<dbReference type="EMBL" id="JYIX01000036">
    <property type="protein sequence ID" value="KJL32767.1"/>
    <property type="molecule type" value="Genomic_DNA"/>
</dbReference>
<proteinExistence type="predicted"/>
<evidence type="ECO:0000259" key="2">
    <source>
        <dbReference type="Pfam" id="PF01261"/>
    </source>
</evidence>
<comment type="caution">
    <text evidence="3">The sequence shown here is derived from an EMBL/GenBank/DDBJ whole genome shotgun (WGS) entry which is preliminary data.</text>
</comment>
<dbReference type="Proteomes" id="UP000033740">
    <property type="component" value="Unassembled WGS sequence"/>
</dbReference>
<dbReference type="GO" id="GO:0016853">
    <property type="term" value="F:isomerase activity"/>
    <property type="evidence" value="ECO:0007669"/>
    <property type="project" value="UniProtKB-KW"/>
</dbReference>
<protein>
    <submittedName>
        <fullName evidence="3">D-tagatose 3-epimerase</fullName>
        <ecNumber evidence="3">5.3.1.-</ecNumber>
    </submittedName>
</protein>
<dbReference type="RefSeq" id="WP_052680239.1">
    <property type="nucleotide sequence ID" value="NZ_JYIX01000036.1"/>
</dbReference>
<dbReference type="PATRIC" id="fig|582680.6.peg.2617"/>
<keyword evidence="4" id="KW-1185">Reference proteome</keyword>
<dbReference type="InterPro" id="IPR036237">
    <property type="entry name" value="Xyl_isomerase-like_sf"/>
</dbReference>
<dbReference type="SUPFAM" id="SSF51658">
    <property type="entry name" value="Xylose isomerase-like"/>
    <property type="match status" value="1"/>
</dbReference>
<dbReference type="Pfam" id="PF01261">
    <property type="entry name" value="AP_endonuc_2"/>
    <property type="match status" value="1"/>
</dbReference>
<evidence type="ECO:0000313" key="4">
    <source>
        <dbReference type="Proteomes" id="UP000033740"/>
    </source>
</evidence>
<evidence type="ECO:0000313" key="3">
    <source>
        <dbReference type="EMBL" id="KJL32767.1"/>
    </source>
</evidence>
<dbReference type="PANTHER" id="PTHR12110">
    <property type="entry name" value="HYDROXYPYRUVATE ISOMERASE"/>
    <property type="match status" value="1"/>
</dbReference>
<organism evidence="3 4">
    <name type="scientific">Microbacterium azadirachtae</name>
    <dbReference type="NCBI Taxonomy" id="582680"/>
    <lineage>
        <taxon>Bacteria</taxon>
        <taxon>Bacillati</taxon>
        <taxon>Actinomycetota</taxon>
        <taxon>Actinomycetes</taxon>
        <taxon>Micrococcales</taxon>
        <taxon>Microbacteriaceae</taxon>
        <taxon>Microbacterium</taxon>
    </lineage>
</organism>
<accession>A0A0F0LHS8</accession>
<reference evidence="3 4" key="1">
    <citation type="submission" date="2015-02" db="EMBL/GenBank/DDBJ databases">
        <title>Draft genome sequences of ten Microbacterium spp. with emphasis on heavy metal contaminated environments.</title>
        <authorList>
            <person name="Corretto E."/>
        </authorList>
    </citation>
    <scope>NUCLEOTIDE SEQUENCE [LARGE SCALE GENOMIC DNA]</scope>
    <source>
        <strain evidence="3 4">ARN176</strain>
    </source>
</reference>
<dbReference type="STRING" id="582680.RS86_02549"/>
<sequence>MTPDLDVACQLSVLVSDPQSPRLPESLDALAASGYRRVVLPPFDAGAVDMPRLRALLADRGLAPIAMAIQLPDADVAAEDPATRAAGAALLRQSLALAVALGADQLNGVPYGLFGPPRGITGTAAFARSAAAVGRIADEAQEQGVAMVFEVLNRYETSAVNTARRAMDYVDASGSAHLGIHLDTFHMAIEESDIADAVRLALPRLRYLELGQSGRGALSGGAIDIPGIVRDALDAGYQGRWGVEAFSRSVLAPEGADGLSIWRDVYDDGVELARDAMRVVRAGWATSTVGRRASRMSRITST</sequence>
<dbReference type="InterPro" id="IPR050312">
    <property type="entry name" value="IolE/XylAMocC-like"/>
</dbReference>
<dbReference type="PANTHER" id="PTHR12110:SF41">
    <property type="entry name" value="INOSOSE DEHYDRATASE"/>
    <property type="match status" value="1"/>
</dbReference>
<gene>
    <name evidence="3" type="ORF">RS86_02549</name>
</gene>